<sequence length="121" mass="13760">KARHIQLIGIGGTIGTALFVQIGKGLLSGGPASLFIAFSWWYVSPALCIPLHPLHTPLDDVVSTLFVDKTHSLYSVCCAFCEIYTHSKTSKYVWRQMVLLPLCWVQYLERNTRNDRHLLWE</sequence>
<dbReference type="AlphaFoldDB" id="A0A022XS74"/>
<gene>
    <name evidence="6" type="ORF">H105_04857</name>
</gene>
<evidence type="ECO:0000256" key="4">
    <source>
        <dbReference type="ARBA" id="ARBA00023136"/>
    </source>
</evidence>
<accession>A0A022XS74</accession>
<feature type="domain" description="Amino acid permease/ SLC12A" evidence="5">
    <location>
        <begin position="4"/>
        <end position="43"/>
    </location>
</feature>
<organism evidence="6 7">
    <name type="scientific">Trichophyton soudanense CBS 452.61</name>
    <dbReference type="NCBI Taxonomy" id="1215331"/>
    <lineage>
        <taxon>Eukaryota</taxon>
        <taxon>Fungi</taxon>
        <taxon>Dikarya</taxon>
        <taxon>Ascomycota</taxon>
        <taxon>Pezizomycotina</taxon>
        <taxon>Eurotiomycetes</taxon>
        <taxon>Eurotiomycetidae</taxon>
        <taxon>Onygenales</taxon>
        <taxon>Arthrodermataceae</taxon>
        <taxon>Trichophyton</taxon>
    </lineage>
</organism>
<dbReference type="InterPro" id="IPR004841">
    <property type="entry name" value="AA-permease/SLC12A_dom"/>
</dbReference>
<proteinExistence type="predicted"/>
<keyword evidence="7" id="KW-1185">Reference proteome</keyword>
<dbReference type="Pfam" id="PF00324">
    <property type="entry name" value="AA_permease"/>
    <property type="match status" value="1"/>
</dbReference>
<evidence type="ECO:0000256" key="3">
    <source>
        <dbReference type="ARBA" id="ARBA00022989"/>
    </source>
</evidence>
<dbReference type="InterPro" id="IPR050524">
    <property type="entry name" value="APC_YAT"/>
</dbReference>
<keyword evidence="2" id="KW-0812">Transmembrane</keyword>
<dbReference type="GO" id="GO:0016020">
    <property type="term" value="C:membrane"/>
    <property type="evidence" value="ECO:0007669"/>
    <property type="project" value="UniProtKB-SubCell"/>
</dbReference>
<dbReference type="GO" id="GO:0015171">
    <property type="term" value="F:amino acid transmembrane transporter activity"/>
    <property type="evidence" value="ECO:0007669"/>
    <property type="project" value="TreeGrafter"/>
</dbReference>
<evidence type="ECO:0000256" key="2">
    <source>
        <dbReference type="ARBA" id="ARBA00022692"/>
    </source>
</evidence>
<evidence type="ECO:0000256" key="1">
    <source>
        <dbReference type="ARBA" id="ARBA00004141"/>
    </source>
</evidence>
<feature type="non-terminal residue" evidence="6">
    <location>
        <position position="1"/>
    </location>
</feature>
<name>A0A022XS74_TRISD</name>
<keyword evidence="4" id="KW-0472">Membrane</keyword>
<protein>
    <recommendedName>
        <fullName evidence="5">Amino acid permease/ SLC12A domain-containing protein</fullName>
    </recommendedName>
</protein>
<evidence type="ECO:0000259" key="5">
    <source>
        <dbReference type="Pfam" id="PF00324"/>
    </source>
</evidence>
<comment type="subcellular location">
    <subcellularLocation>
        <location evidence="1">Membrane</location>
        <topology evidence="1">Multi-pass membrane protein</topology>
    </subcellularLocation>
</comment>
<dbReference type="PANTHER" id="PTHR43341:SF15">
    <property type="entry name" value="GENERAL AMINO ACID PERMEASE AGP2"/>
    <property type="match status" value="1"/>
</dbReference>
<keyword evidence="3" id="KW-1133">Transmembrane helix</keyword>
<dbReference type="HOGENOM" id="CLU_135195_0_0_1"/>
<dbReference type="EMBL" id="KK208861">
    <property type="protein sequence ID" value="EZF73168.1"/>
    <property type="molecule type" value="Genomic_DNA"/>
</dbReference>
<evidence type="ECO:0000313" key="6">
    <source>
        <dbReference type="EMBL" id="EZF73168.1"/>
    </source>
</evidence>
<reference evidence="6 7" key="1">
    <citation type="submission" date="2014-02" db="EMBL/GenBank/DDBJ databases">
        <title>The Genome Sequence of Trichophyton rubrum (morphotype soudanense) CBS 452.61.</title>
        <authorList>
            <consortium name="The Broad Institute Genomics Platform"/>
            <person name="Cuomo C.A."/>
            <person name="White T.C."/>
            <person name="Graser Y."/>
            <person name="Martinez-Rossi N."/>
            <person name="Heitman J."/>
            <person name="Young S.K."/>
            <person name="Zeng Q."/>
            <person name="Gargeya S."/>
            <person name="Abouelleil A."/>
            <person name="Alvarado L."/>
            <person name="Chapman S.B."/>
            <person name="Gainer-Dewar J."/>
            <person name="Goldberg J."/>
            <person name="Griggs A."/>
            <person name="Gujja S."/>
            <person name="Hansen M."/>
            <person name="Howarth C."/>
            <person name="Imamovic A."/>
            <person name="Larimer J."/>
            <person name="Martinez D."/>
            <person name="Murphy C."/>
            <person name="Pearson M.D."/>
            <person name="Persinoti G."/>
            <person name="Poon T."/>
            <person name="Priest M."/>
            <person name="Roberts A.D."/>
            <person name="Saif S."/>
            <person name="Shea T.D."/>
            <person name="Sykes S.N."/>
            <person name="Wortman J."/>
            <person name="Nusbaum C."/>
            <person name="Birren B."/>
        </authorList>
    </citation>
    <scope>NUCLEOTIDE SEQUENCE [LARGE SCALE GENOMIC DNA]</scope>
    <source>
        <strain evidence="6 7">CBS 452.61</strain>
    </source>
</reference>
<dbReference type="Proteomes" id="UP000023623">
    <property type="component" value="Unassembled WGS sequence"/>
</dbReference>
<evidence type="ECO:0000313" key="7">
    <source>
        <dbReference type="Proteomes" id="UP000023623"/>
    </source>
</evidence>
<dbReference type="PANTHER" id="PTHR43341">
    <property type="entry name" value="AMINO ACID PERMEASE"/>
    <property type="match status" value="1"/>
</dbReference>